<name>A0A2Z4Y4M3_SUMC1</name>
<reference evidence="1 2" key="1">
    <citation type="submission" date="2018-05" db="EMBL/GenBank/DDBJ databases">
        <title>A metagenomic window into the 2 km-deep terrestrial subsurface aquifer revealed taxonomically and functionally diverse microbial community comprising novel uncultured bacterial lineages.</title>
        <authorList>
            <person name="Kadnikov V.V."/>
            <person name="Mardanov A.V."/>
            <person name="Beletsky A.V."/>
            <person name="Banks D."/>
            <person name="Pimenov N.V."/>
            <person name="Frank Y.A."/>
            <person name="Karnachuk O.V."/>
            <person name="Ravin N.V."/>
        </authorList>
    </citation>
    <scope>NUCLEOTIDE SEQUENCE [LARGE SCALE GENOMIC DNA]</scope>
    <source>
        <strain evidence="1">BY</strain>
    </source>
</reference>
<organism evidence="1 2">
    <name type="scientific">Sumerlaea chitinivorans</name>
    <dbReference type="NCBI Taxonomy" id="2250252"/>
    <lineage>
        <taxon>Bacteria</taxon>
        <taxon>Candidatus Sumerlaeota</taxon>
        <taxon>Candidatus Sumerlaeia</taxon>
        <taxon>Candidatus Sumerlaeales</taxon>
        <taxon>Candidatus Sumerlaeaceae</taxon>
        <taxon>Candidatus Sumerlaea</taxon>
    </lineage>
</organism>
<dbReference type="AlphaFoldDB" id="A0A2Z4Y4M3"/>
<dbReference type="Proteomes" id="UP000262583">
    <property type="component" value="Chromosome"/>
</dbReference>
<gene>
    <name evidence="1" type="ORF">BRCON_1313</name>
</gene>
<protein>
    <submittedName>
        <fullName evidence="1">Uncharacterized protein</fullName>
    </submittedName>
</protein>
<evidence type="ECO:0000313" key="1">
    <source>
        <dbReference type="EMBL" id="AXA36090.1"/>
    </source>
</evidence>
<dbReference type="EMBL" id="CP030759">
    <property type="protein sequence ID" value="AXA36090.1"/>
    <property type="molecule type" value="Genomic_DNA"/>
</dbReference>
<sequence>MRSLLFLVLSIVPTGTGLGLKKPWQCTARIRSYQELLHP</sequence>
<accession>A0A2Z4Y4M3</accession>
<proteinExistence type="predicted"/>
<evidence type="ECO:0000313" key="2">
    <source>
        <dbReference type="Proteomes" id="UP000262583"/>
    </source>
</evidence>
<dbReference type="KEGG" id="schv:BRCON_1313"/>